<evidence type="ECO:0000256" key="1">
    <source>
        <dbReference type="SAM" id="Phobius"/>
    </source>
</evidence>
<dbReference type="EMBL" id="QUSX01000005">
    <property type="protein sequence ID" value="RRQ47518.1"/>
    <property type="molecule type" value="Genomic_DNA"/>
</dbReference>
<organism evidence="2 3">
    <name type="scientific">Maribacter algicola</name>
    <dbReference type="NCBI Taxonomy" id="2498892"/>
    <lineage>
        <taxon>Bacteria</taxon>
        <taxon>Pseudomonadati</taxon>
        <taxon>Bacteroidota</taxon>
        <taxon>Flavobacteriia</taxon>
        <taxon>Flavobacteriales</taxon>
        <taxon>Flavobacteriaceae</taxon>
        <taxon>Maribacter</taxon>
    </lineage>
</organism>
<evidence type="ECO:0000313" key="2">
    <source>
        <dbReference type="EMBL" id="RRQ47518.1"/>
    </source>
</evidence>
<gene>
    <name evidence="2" type="ORF">DZC72_17440</name>
</gene>
<dbReference type="InterPro" id="IPR021314">
    <property type="entry name" value="DUF2911"/>
</dbReference>
<dbReference type="AlphaFoldDB" id="A0A3R8Q0X5"/>
<dbReference type="Pfam" id="PF11138">
    <property type="entry name" value="DUF2911"/>
    <property type="match status" value="1"/>
</dbReference>
<dbReference type="OrthoDB" id="187854at2"/>
<keyword evidence="1" id="KW-0812">Transmembrane</keyword>
<dbReference type="Proteomes" id="UP000286990">
    <property type="component" value="Unassembled WGS sequence"/>
</dbReference>
<protein>
    <submittedName>
        <fullName evidence="2">DUF2911 domain-containing protein</fullName>
    </submittedName>
</protein>
<proteinExistence type="predicted"/>
<keyword evidence="1" id="KW-0472">Membrane</keyword>
<dbReference type="RefSeq" id="WP_125224172.1">
    <property type="nucleotide sequence ID" value="NZ_QUSX01000005.1"/>
</dbReference>
<comment type="caution">
    <text evidence="2">The sequence shown here is derived from an EMBL/GenBank/DDBJ whole genome shotgun (WGS) entry which is preliminary data.</text>
</comment>
<reference evidence="3" key="1">
    <citation type="submission" date="2018-12" db="EMBL/GenBank/DDBJ databases">
        <title>Maribacter lutimaris sp. nov., isolated from marine sediment.</title>
        <authorList>
            <person name="Kim K.K."/>
        </authorList>
    </citation>
    <scope>NUCLEOTIDE SEQUENCE [LARGE SCALE GENOMIC DNA]</scope>
    <source>
        <strain evidence="3">PoM-212</strain>
    </source>
</reference>
<name>A0A3R8Q0X5_9FLAO</name>
<feature type="transmembrane region" description="Helical" evidence="1">
    <location>
        <begin position="7"/>
        <end position="26"/>
    </location>
</feature>
<keyword evidence="3" id="KW-1185">Reference proteome</keyword>
<sequence>MKLLKRLIVVFLVLFGLFYFVGLPYLRNQTKKHSPEKTSTYVLQGAELEVHYSSPSKKGREIFGQLVPFDKVWRTGANEPTTFTTSEAIKIIDKPLPAGTYSLWTIPNKDSWKVIFNKEVPDWGVSLFGGGTQTTREASEDLIIVEVPSRNVQEPIENFSIDFINEDQLYLSLSWDKTIINVPINR</sequence>
<keyword evidence="1" id="KW-1133">Transmembrane helix</keyword>
<evidence type="ECO:0000313" key="3">
    <source>
        <dbReference type="Proteomes" id="UP000286990"/>
    </source>
</evidence>
<accession>A0A3R8Q0X5</accession>